<dbReference type="EMBL" id="CP022743">
    <property type="protein sequence ID" value="ASU32376.1"/>
    <property type="molecule type" value="Genomic_DNA"/>
</dbReference>
<evidence type="ECO:0000313" key="2">
    <source>
        <dbReference type="Proteomes" id="UP000215002"/>
    </source>
</evidence>
<gene>
    <name evidence="1" type="ORF">MuYL_0473</name>
</gene>
<protein>
    <submittedName>
        <fullName evidence="1">Uncharacterized protein</fullName>
    </submittedName>
</protein>
<name>A0A223NRE8_9SPHI</name>
<dbReference type="AlphaFoldDB" id="A0A223NRE8"/>
<dbReference type="KEGG" id="muc:MuYL_0473"/>
<proteinExistence type="predicted"/>
<sequence length="40" mass="4078">MDPGVFAGANAILKRAGGCLRNCQKALLISIKHAAAGIRA</sequence>
<accession>A0A223NRE8</accession>
<dbReference type="Proteomes" id="UP000215002">
    <property type="component" value="Chromosome"/>
</dbReference>
<organism evidence="1 2">
    <name type="scientific">Mucilaginibacter xinganensis</name>
    <dbReference type="NCBI Taxonomy" id="1234841"/>
    <lineage>
        <taxon>Bacteria</taxon>
        <taxon>Pseudomonadati</taxon>
        <taxon>Bacteroidota</taxon>
        <taxon>Sphingobacteriia</taxon>
        <taxon>Sphingobacteriales</taxon>
        <taxon>Sphingobacteriaceae</taxon>
        <taxon>Mucilaginibacter</taxon>
    </lineage>
</organism>
<evidence type="ECO:0000313" key="1">
    <source>
        <dbReference type="EMBL" id="ASU32376.1"/>
    </source>
</evidence>
<keyword evidence="2" id="KW-1185">Reference proteome</keyword>
<reference evidence="1 2" key="1">
    <citation type="submission" date="2017-08" db="EMBL/GenBank/DDBJ databases">
        <title>Complete genome sequence of Mucilaginibacter sp. strain BJC16-A31.</title>
        <authorList>
            <consortium name="Henan University of Science and Technology"/>
            <person name="You X."/>
        </authorList>
    </citation>
    <scope>NUCLEOTIDE SEQUENCE [LARGE SCALE GENOMIC DNA]</scope>
    <source>
        <strain evidence="1 2">BJC16-A31</strain>
    </source>
</reference>